<sequence length="338" mass="37485">MYLQEMTKSRDKFAFSALQDRGSGSSSLTVRGERDLARWSDIVRENYVTVDCDNPTCTPLEVDMSKFAVGPAHFFHVQSSQMTYTRSQNAVLTDPRDDLQITLVKKGMMAIEQRGRVAMLQPGEFAMYDSRAPFQLTYPQEHDVVTLKLPLSIIASRAPGVLDLTAIPVRADGLGAIAGAMLTSFVENVGQIDVGQRLSTASTLIDLIASAIHSGIREYDGDAPPPERMRKLLQVQEWMTQHLDDPELDATGIARAHGLTTRTLTRLFALEGTTPIRWLNRRRLDAAHRAITSGSVSSVTEACFAFGFNEVTHFGRSFRRQYGLRPSDLFVRSGQSSN</sequence>
<dbReference type="InterPro" id="IPR009057">
    <property type="entry name" value="Homeodomain-like_sf"/>
</dbReference>
<dbReference type="Pfam" id="PF12833">
    <property type="entry name" value="HTH_18"/>
    <property type="match status" value="1"/>
</dbReference>
<dbReference type="Pfam" id="PF14525">
    <property type="entry name" value="AraC_binding_2"/>
    <property type="match status" value="1"/>
</dbReference>
<name>A0ABT0BBS5_9SPHN</name>
<feature type="domain" description="HTH araC/xylS-type" evidence="4">
    <location>
        <begin position="233"/>
        <end position="332"/>
    </location>
</feature>
<evidence type="ECO:0000259" key="4">
    <source>
        <dbReference type="PROSITE" id="PS01124"/>
    </source>
</evidence>
<dbReference type="PROSITE" id="PS01124">
    <property type="entry name" value="HTH_ARAC_FAMILY_2"/>
    <property type="match status" value="1"/>
</dbReference>
<evidence type="ECO:0000313" key="5">
    <source>
        <dbReference type="EMBL" id="MCJ2182511.1"/>
    </source>
</evidence>
<dbReference type="InterPro" id="IPR050204">
    <property type="entry name" value="AraC_XylS_family_regulators"/>
</dbReference>
<protein>
    <submittedName>
        <fullName evidence="5">Helix-turn-helix domain-containing protein</fullName>
    </submittedName>
</protein>
<dbReference type="Gene3D" id="1.10.10.60">
    <property type="entry name" value="Homeodomain-like"/>
    <property type="match status" value="1"/>
</dbReference>
<dbReference type="InterPro" id="IPR018060">
    <property type="entry name" value="HTH_AraC"/>
</dbReference>
<dbReference type="PANTHER" id="PTHR46796">
    <property type="entry name" value="HTH-TYPE TRANSCRIPTIONAL ACTIVATOR RHAS-RELATED"/>
    <property type="match status" value="1"/>
</dbReference>
<dbReference type="Proteomes" id="UP001162881">
    <property type="component" value="Unassembled WGS sequence"/>
</dbReference>
<dbReference type="SUPFAM" id="SSF46689">
    <property type="entry name" value="Homeodomain-like"/>
    <property type="match status" value="1"/>
</dbReference>
<dbReference type="EMBL" id="JALHLF010000019">
    <property type="protein sequence ID" value="MCJ2182511.1"/>
    <property type="molecule type" value="Genomic_DNA"/>
</dbReference>
<reference evidence="5" key="1">
    <citation type="submission" date="2022-03" db="EMBL/GenBank/DDBJ databases">
        <title>Identification of a novel bacterium isolated from mangrove sediments.</title>
        <authorList>
            <person name="Pan X."/>
        </authorList>
    </citation>
    <scope>NUCLEOTIDE SEQUENCE</scope>
    <source>
        <strain evidence="5">B1949</strain>
    </source>
</reference>
<organism evidence="5 6">
    <name type="scientific">Novosphingobium organovorum</name>
    <dbReference type="NCBI Taxonomy" id="2930092"/>
    <lineage>
        <taxon>Bacteria</taxon>
        <taxon>Pseudomonadati</taxon>
        <taxon>Pseudomonadota</taxon>
        <taxon>Alphaproteobacteria</taxon>
        <taxon>Sphingomonadales</taxon>
        <taxon>Sphingomonadaceae</taxon>
        <taxon>Novosphingobium</taxon>
    </lineage>
</organism>
<keyword evidence="1" id="KW-0805">Transcription regulation</keyword>
<dbReference type="PANTHER" id="PTHR46796:SF6">
    <property type="entry name" value="ARAC SUBFAMILY"/>
    <property type="match status" value="1"/>
</dbReference>
<dbReference type="InterPro" id="IPR035418">
    <property type="entry name" value="AraC-bd_2"/>
</dbReference>
<evidence type="ECO:0000256" key="3">
    <source>
        <dbReference type="ARBA" id="ARBA00023163"/>
    </source>
</evidence>
<proteinExistence type="predicted"/>
<gene>
    <name evidence="5" type="ORF">MTR62_07375</name>
</gene>
<keyword evidence="3" id="KW-0804">Transcription</keyword>
<keyword evidence="6" id="KW-1185">Reference proteome</keyword>
<evidence type="ECO:0000256" key="1">
    <source>
        <dbReference type="ARBA" id="ARBA00023015"/>
    </source>
</evidence>
<evidence type="ECO:0000256" key="2">
    <source>
        <dbReference type="ARBA" id="ARBA00023125"/>
    </source>
</evidence>
<dbReference type="RefSeq" id="WP_244018517.1">
    <property type="nucleotide sequence ID" value="NZ_JALHLF010000019.1"/>
</dbReference>
<keyword evidence="2" id="KW-0238">DNA-binding</keyword>
<dbReference type="SMART" id="SM00342">
    <property type="entry name" value="HTH_ARAC"/>
    <property type="match status" value="1"/>
</dbReference>
<accession>A0ABT0BBS5</accession>
<comment type="caution">
    <text evidence="5">The sequence shown here is derived from an EMBL/GenBank/DDBJ whole genome shotgun (WGS) entry which is preliminary data.</text>
</comment>
<evidence type="ECO:0000313" key="6">
    <source>
        <dbReference type="Proteomes" id="UP001162881"/>
    </source>
</evidence>